<evidence type="ECO:0000313" key="2">
    <source>
        <dbReference type="EMBL" id="SFH80500.1"/>
    </source>
</evidence>
<dbReference type="InterPro" id="IPR014867">
    <property type="entry name" value="Spore_coat_CotH_CotH2/3/7"/>
</dbReference>
<dbReference type="PROSITE" id="PS51841">
    <property type="entry name" value="LTD"/>
    <property type="match status" value="1"/>
</dbReference>
<dbReference type="OrthoDB" id="9806464at2"/>
<organism evidence="2 3">
    <name type="scientific">Tindallia magadiensis</name>
    <dbReference type="NCBI Taxonomy" id="69895"/>
    <lineage>
        <taxon>Bacteria</taxon>
        <taxon>Bacillati</taxon>
        <taxon>Bacillota</taxon>
        <taxon>Clostridia</taxon>
        <taxon>Peptostreptococcales</taxon>
        <taxon>Tindalliaceae</taxon>
        <taxon>Tindallia</taxon>
    </lineage>
</organism>
<dbReference type="RefSeq" id="WP_093371065.1">
    <property type="nucleotide sequence ID" value="NZ_FOQA01000003.1"/>
</dbReference>
<keyword evidence="3" id="KW-1185">Reference proteome</keyword>
<accession>A0A1I3D155</accession>
<name>A0A1I3D155_9FIRM</name>
<dbReference type="Pfam" id="PF00932">
    <property type="entry name" value="LTD"/>
    <property type="match status" value="1"/>
</dbReference>
<gene>
    <name evidence="2" type="ORF">SAMN05192551_103108</name>
</gene>
<feature type="domain" description="LTD" evidence="1">
    <location>
        <begin position="26"/>
        <end position="152"/>
    </location>
</feature>
<dbReference type="InterPro" id="IPR026876">
    <property type="entry name" value="Fn3_assoc_repeat"/>
</dbReference>
<dbReference type="InterPro" id="IPR036415">
    <property type="entry name" value="Lamin_tail_dom_sf"/>
</dbReference>
<reference evidence="3" key="1">
    <citation type="submission" date="2016-10" db="EMBL/GenBank/DDBJ databases">
        <authorList>
            <person name="Varghese N."/>
            <person name="Submissions S."/>
        </authorList>
    </citation>
    <scope>NUCLEOTIDE SEQUENCE [LARGE SCALE GENOMIC DNA]</scope>
    <source>
        <strain evidence="3">Z-7934</strain>
    </source>
</reference>
<protein>
    <submittedName>
        <fullName evidence="2">Fn3 associated</fullName>
    </submittedName>
</protein>
<sequence length="827" mass="95029">MKNKFPIFIFSLIALGLVGFVLFLQPAPPVEGLVINEVMTSNGETLQDGHGDYPNWIEIYNKGTETIQLGGVFLSDNQNNLTKWQFPSVTLYPEAHLLVYASEKENTVADELHANFSLSAGGDTLYLTAPDGETILDKLDIVALPRDVSYGRMTDGADQWAYFQPATPGYANQLSQPLEEQITAPEFSHRSGFYPEAITLTLEAGEDATIHYTLDGSWPTEKDPVYTEPLTLTPETLGPDHEPTPLSFIPTASDELFPDWGYDRYIYLSPETPITRYPVVRAIAVKENHLPSPVETHTYFIGENAAHTMPVISIALNPEGLMDEDQGIYVPGTIFDQWREENPEEPVTGEVPANYNQRGREWERPAHMTWLYPPGYSSSSPVEEDQGEGEMVPFSQNIGLRIHGGWTRAWTAKSLRLYARRHYDPEHWFNYEFFPGYQGTGTGETIDQYKRLILRTSGNDWSMTMFRDALIHELVADTKVDRQAYRPVILYINGEYWGIHNLRERLDQYYIMSHYGIEEDEVIVINEPLREVERGVPSDLEDFDKDMRAIMGVALSAEERYQRAKEVIDLSTWIDYLSTSLYGGNIDWIENNVRIWRTRTDGYDPEADFGKDGRWRWILFDVDLAFDFQGFSYQTHNTLEWLEDKSDLFHTLIRSQSFRHQFVQRYNDLLNTLYSEAHVLDKIQQLESIYQPEIPQMVERWPNFKSLENWQQEVEVLRRFASERPTHVRNHMAAMYELGTPVEMTLVLPNPSEGEISLNTLDADILHQYASHHVFSGHYFSDLPITLTAYPAEGQSFSHWEINGEPYSDQSTLTITPEEGKLIRPVF</sequence>
<dbReference type="STRING" id="69895.SAMN05192551_103108"/>
<proteinExistence type="predicted"/>
<dbReference type="Proteomes" id="UP000199287">
    <property type="component" value="Unassembled WGS sequence"/>
</dbReference>
<dbReference type="Pfam" id="PF13287">
    <property type="entry name" value="Fn3_assoc"/>
    <property type="match status" value="1"/>
</dbReference>
<dbReference type="EMBL" id="FOQA01000003">
    <property type="protein sequence ID" value="SFH80500.1"/>
    <property type="molecule type" value="Genomic_DNA"/>
</dbReference>
<evidence type="ECO:0000259" key="1">
    <source>
        <dbReference type="PROSITE" id="PS51841"/>
    </source>
</evidence>
<dbReference type="SUPFAM" id="SSF74853">
    <property type="entry name" value="Lamin A/C globular tail domain"/>
    <property type="match status" value="1"/>
</dbReference>
<dbReference type="Gene3D" id="2.60.40.1260">
    <property type="entry name" value="Lamin Tail domain"/>
    <property type="match status" value="1"/>
</dbReference>
<dbReference type="AlphaFoldDB" id="A0A1I3D155"/>
<dbReference type="InterPro" id="IPR001322">
    <property type="entry name" value="Lamin_tail_dom"/>
</dbReference>
<evidence type="ECO:0000313" key="3">
    <source>
        <dbReference type="Proteomes" id="UP000199287"/>
    </source>
</evidence>
<dbReference type="Pfam" id="PF08757">
    <property type="entry name" value="CotH"/>
    <property type="match status" value="1"/>
</dbReference>